<gene>
    <name evidence="2" type="ORF">P7K49_032705</name>
</gene>
<dbReference type="Proteomes" id="UP001266305">
    <property type="component" value="Unassembled WGS sequence"/>
</dbReference>
<dbReference type="EMBL" id="JASSZA010000019">
    <property type="protein sequence ID" value="KAK2086798.1"/>
    <property type="molecule type" value="Genomic_DNA"/>
</dbReference>
<name>A0ABQ9TQX3_SAGOE</name>
<comment type="caution">
    <text evidence="2">The sequence shown here is derived from an EMBL/GenBank/DDBJ whole genome shotgun (WGS) entry which is preliminary data.</text>
</comment>
<proteinExistence type="predicted"/>
<feature type="compositionally biased region" description="Basic and acidic residues" evidence="1">
    <location>
        <begin position="12"/>
        <end position="26"/>
    </location>
</feature>
<feature type="non-terminal residue" evidence="2">
    <location>
        <position position="1"/>
    </location>
</feature>
<feature type="region of interest" description="Disordered" evidence="1">
    <location>
        <begin position="1"/>
        <end position="60"/>
    </location>
</feature>
<feature type="non-terminal residue" evidence="2">
    <location>
        <position position="60"/>
    </location>
</feature>
<feature type="compositionally biased region" description="Low complexity" evidence="1">
    <location>
        <begin position="27"/>
        <end position="48"/>
    </location>
</feature>
<evidence type="ECO:0000313" key="3">
    <source>
        <dbReference type="Proteomes" id="UP001266305"/>
    </source>
</evidence>
<organism evidence="2 3">
    <name type="scientific">Saguinus oedipus</name>
    <name type="common">Cotton-top tamarin</name>
    <name type="synonym">Oedipomidas oedipus</name>
    <dbReference type="NCBI Taxonomy" id="9490"/>
    <lineage>
        <taxon>Eukaryota</taxon>
        <taxon>Metazoa</taxon>
        <taxon>Chordata</taxon>
        <taxon>Craniata</taxon>
        <taxon>Vertebrata</taxon>
        <taxon>Euteleostomi</taxon>
        <taxon>Mammalia</taxon>
        <taxon>Eutheria</taxon>
        <taxon>Euarchontoglires</taxon>
        <taxon>Primates</taxon>
        <taxon>Haplorrhini</taxon>
        <taxon>Platyrrhini</taxon>
        <taxon>Cebidae</taxon>
        <taxon>Callitrichinae</taxon>
        <taxon>Saguinus</taxon>
    </lineage>
</organism>
<sequence>ASARSVCSPPRGRRDLSGTPRGDRAEGAAGAVLGRGLPALGPGSSGAAPPGGGAGGPCPG</sequence>
<protein>
    <submittedName>
        <fullName evidence="2">Uncharacterized protein</fullName>
    </submittedName>
</protein>
<keyword evidence="3" id="KW-1185">Reference proteome</keyword>
<feature type="compositionally biased region" description="Gly residues" evidence="1">
    <location>
        <begin position="49"/>
        <end position="60"/>
    </location>
</feature>
<accession>A0ABQ9TQX3</accession>
<evidence type="ECO:0000313" key="2">
    <source>
        <dbReference type="EMBL" id="KAK2086798.1"/>
    </source>
</evidence>
<evidence type="ECO:0000256" key="1">
    <source>
        <dbReference type="SAM" id="MobiDB-lite"/>
    </source>
</evidence>
<reference evidence="2 3" key="1">
    <citation type="submission" date="2023-05" db="EMBL/GenBank/DDBJ databases">
        <title>B98-5 Cell Line De Novo Hybrid Assembly: An Optical Mapping Approach.</title>
        <authorList>
            <person name="Kananen K."/>
            <person name="Auerbach J.A."/>
            <person name="Kautto E."/>
            <person name="Blachly J.S."/>
        </authorList>
    </citation>
    <scope>NUCLEOTIDE SEQUENCE [LARGE SCALE GENOMIC DNA]</scope>
    <source>
        <strain evidence="2">B95-8</strain>
        <tissue evidence="2">Cell line</tissue>
    </source>
</reference>